<dbReference type="SUPFAM" id="SSF50382">
    <property type="entry name" value="Agglutinin"/>
    <property type="match status" value="2"/>
</dbReference>
<sequence>MALKGTQGDKETQNYLGVTSDDTGNQGYLEYSTPHVLDLDAKFAVEYAHNGLVHIRSCSTNKYWVRSSTEGYYIMAKASEPLDDASAWNCTLFRMDLISDDNQATFYHVQSKRTLGLPNNNSDGRMYLCIDPSATTEAISIAIDLDSIVTLPKYVALKGDNGLFFETLTLMFSSTDSSIDSCINEIETNKDGNIRIKQKEGGDYWCLFSGIILFFDKSPLWCSNQFFSVVKVKDNIIALRYLVNNQFLRRGSPNAKVLTDNVLAIASNIVKEARFEVVECVFSRTVKDLPQTPISSSTHTYDNPTDHEQEESMNLSISITKTTTWNNNISVKAGVETTFETGIPCIAEAGIKVSAEASYSHEFGGNNAETQVVGDTYSVKVPPMKRVTGRGVATKGTCDVPFTYTQVDHLPDGSIDRKTLCDGVFTGVNAYNFYHDVHYEDVPEEVKLKFAETQSAT</sequence>
<accession>A0AAW1M5J7</accession>
<evidence type="ECO:0000313" key="2">
    <source>
        <dbReference type="EMBL" id="KAK9741481.1"/>
    </source>
</evidence>
<dbReference type="AlphaFoldDB" id="A0AAW1M5J7"/>
<dbReference type="InterPro" id="IPR053237">
    <property type="entry name" value="Natterin_C"/>
</dbReference>
<comment type="caution">
    <text evidence="2">The sequence shown here is derived from an EMBL/GenBank/DDBJ whole genome shotgun (WGS) entry which is preliminary data.</text>
</comment>
<evidence type="ECO:0000259" key="1">
    <source>
        <dbReference type="SMART" id="SM00791"/>
    </source>
</evidence>
<dbReference type="PANTHER" id="PTHR39244:SF5">
    <property type="entry name" value="NATTERIN-3-LIKE"/>
    <property type="match status" value="1"/>
</dbReference>
<name>A0AAW1M5J7_SAPOF</name>
<dbReference type="SMART" id="SM00791">
    <property type="entry name" value="Agglutinin"/>
    <property type="match status" value="1"/>
</dbReference>
<dbReference type="EMBL" id="JBDFQZ010000003">
    <property type="protein sequence ID" value="KAK9741481.1"/>
    <property type="molecule type" value="Genomic_DNA"/>
</dbReference>
<dbReference type="Pfam" id="PF07468">
    <property type="entry name" value="Agglutinin"/>
    <property type="match status" value="1"/>
</dbReference>
<dbReference type="Gene3D" id="2.80.10.50">
    <property type="match status" value="2"/>
</dbReference>
<protein>
    <recommendedName>
        <fullName evidence="1">Agglutinin domain-containing protein</fullName>
    </recommendedName>
</protein>
<gene>
    <name evidence="2" type="ORF">RND81_03G109200</name>
</gene>
<organism evidence="2 3">
    <name type="scientific">Saponaria officinalis</name>
    <name type="common">Common soapwort</name>
    <name type="synonym">Lychnis saponaria</name>
    <dbReference type="NCBI Taxonomy" id="3572"/>
    <lineage>
        <taxon>Eukaryota</taxon>
        <taxon>Viridiplantae</taxon>
        <taxon>Streptophyta</taxon>
        <taxon>Embryophyta</taxon>
        <taxon>Tracheophyta</taxon>
        <taxon>Spermatophyta</taxon>
        <taxon>Magnoliopsida</taxon>
        <taxon>eudicotyledons</taxon>
        <taxon>Gunneridae</taxon>
        <taxon>Pentapetalae</taxon>
        <taxon>Caryophyllales</taxon>
        <taxon>Caryophyllaceae</taxon>
        <taxon>Caryophylleae</taxon>
        <taxon>Saponaria</taxon>
    </lineage>
</organism>
<dbReference type="CDD" id="cd20216">
    <property type="entry name" value="PFM_HFR-2-like"/>
    <property type="match status" value="1"/>
</dbReference>
<dbReference type="Gene3D" id="2.170.15.10">
    <property type="entry name" value="Proaerolysin, chain A, domain 3"/>
    <property type="match status" value="1"/>
</dbReference>
<dbReference type="InterPro" id="IPR008998">
    <property type="entry name" value="Agglutinin"/>
</dbReference>
<dbReference type="Pfam" id="PF03318">
    <property type="entry name" value="ETX_MTX2"/>
    <property type="match status" value="1"/>
</dbReference>
<keyword evidence="3" id="KW-1185">Reference proteome</keyword>
<dbReference type="SUPFAM" id="SSF56973">
    <property type="entry name" value="Aerolisin/ETX pore-forming domain"/>
    <property type="match status" value="1"/>
</dbReference>
<dbReference type="InterPro" id="IPR036242">
    <property type="entry name" value="Agglutinin_dom_sf"/>
</dbReference>
<dbReference type="InterPro" id="IPR004991">
    <property type="entry name" value="Aerolysin-like"/>
</dbReference>
<dbReference type="PANTHER" id="PTHR39244">
    <property type="entry name" value="NATTERIN-4"/>
    <property type="match status" value="1"/>
</dbReference>
<evidence type="ECO:0000313" key="3">
    <source>
        <dbReference type="Proteomes" id="UP001443914"/>
    </source>
</evidence>
<dbReference type="Proteomes" id="UP001443914">
    <property type="component" value="Unassembled WGS sequence"/>
</dbReference>
<proteinExistence type="predicted"/>
<feature type="domain" description="Agglutinin" evidence="1">
    <location>
        <begin position="6"/>
        <end position="144"/>
    </location>
</feature>
<reference evidence="2" key="1">
    <citation type="submission" date="2024-03" db="EMBL/GenBank/DDBJ databases">
        <title>WGS assembly of Saponaria officinalis var. Norfolk2.</title>
        <authorList>
            <person name="Jenkins J."/>
            <person name="Shu S."/>
            <person name="Grimwood J."/>
            <person name="Barry K."/>
            <person name="Goodstein D."/>
            <person name="Schmutz J."/>
            <person name="Leebens-Mack J."/>
            <person name="Osbourn A."/>
        </authorList>
    </citation>
    <scope>NUCLEOTIDE SEQUENCE [LARGE SCALE GENOMIC DNA]</scope>
    <source>
        <strain evidence="2">JIC</strain>
    </source>
</reference>